<evidence type="ECO:0000313" key="3">
    <source>
        <dbReference type="Proteomes" id="UP001201163"/>
    </source>
</evidence>
<name>A0AAD4L7M0_9AGAM</name>
<reference evidence="2" key="1">
    <citation type="submission" date="2022-01" db="EMBL/GenBank/DDBJ databases">
        <title>Comparative genomics reveals a dynamic genome evolution in the ectomycorrhizal milk-cap (Lactarius) mushrooms.</title>
        <authorList>
            <consortium name="DOE Joint Genome Institute"/>
            <person name="Lebreton A."/>
            <person name="Tang N."/>
            <person name="Kuo A."/>
            <person name="LaButti K."/>
            <person name="Drula E."/>
            <person name="Barry K."/>
            <person name="Clum A."/>
            <person name="Lipzen A."/>
            <person name="Mousain D."/>
            <person name="Ng V."/>
            <person name="Wang R."/>
            <person name="Wang X."/>
            <person name="Dai Y."/>
            <person name="Henrissat B."/>
            <person name="Grigoriev I.V."/>
            <person name="Guerin-Laguette A."/>
            <person name="Yu F."/>
            <person name="Martin F.M."/>
        </authorList>
    </citation>
    <scope>NUCLEOTIDE SEQUENCE</scope>
    <source>
        <strain evidence="2">QP</strain>
    </source>
</reference>
<accession>A0AAD4L7M0</accession>
<proteinExistence type="predicted"/>
<gene>
    <name evidence="2" type="ORF">EDB92DRAFT_178358</name>
</gene>
<feature type="region of interest" description="Disordered" evidence="1">
    <location>
        <begin position="169"/>
        <end position="188"/>
    </location>
</feature>
<dbReference type="AlphaFoldDB" id="A0AAD4L7M0"/>
<protein>
    <submittedName>
        <fullName evidence="2">Uncharacterized protein</fullName>
    </submittedName>
</protein>
<keyword evidence="3" id="KW-1185">Reference proteome</keyword>
<organism evidence="2 3">
    <name type="scientific">Lactarius akahatsu</name>
    <dbReference type="NCBI Taxonomy" id="416441"/>
    <lineage>
        <taxon>Eukaryota</taxon>
        <taxon>Fungi</taxon>
        <taxon>Dikarya</taxon>
        <taxon>Basidiomycota</taxon>
        <taxon>Agaricomycotina</taxon>
        <taxon>Agaricomycetes</taxon>
        <taxon>Russulales</taxon>
        <taxon>Russulaceae</taxon>
        <taxon>Lactarius</taxon>
    </lineage>
</organism>
<sequence>MYTTTTSSPLSDFPAMAYGPEANLSRASEASLSLSQLALSEWPLRLVSRSGANSQPQIGESRRPISDINASTATNSCWTLVPCRLVFLTHCSPAPILPYSWHSLAGVWRSGKPRAVTHYISACLSSTTLARVPNSQEDSAHVDPDSLLLTKLLPGTCNRPRIRRNWRRHGHRAPHEPARPVQGQVSSINDSMCGPEGSIRRGIWCALRAIHANTGKGRHRLYRSLNPNVVG</sequence>
<dbReference type="Proteomes" id="UP001201163">
    <property type="component" value="Unassembled WGS sequence"/>
</dbReference>
<dbReference type="EMBL" id="JAKELL010000114">
    <property type="protein sequence ID" value="KAH8981541.1"/>
    <property type="molecule type" value="Genomic_DNA"/>
</dbReference>
<evidence type="ECO:0000256" key="1">
    <source>
        <dbReference type="SAM" id="MobiDB-lite"/>
    </source>
</evidence>
<evidence type="ECO:0000313" key="2">
    <source>
        <dbReference type="EMBL" id="KAH8981541.1"/>
    </source>
</evidence>
<comment type="caution">
    <text evidence="2">The sequence shown here is derived from an EMBL/GenBank/DDBJ whole genome shotgun (WGS) entry which is preliminary data.</text>
</comment>